<dbReference type="EMBL" id="VDFQ02000007">
    <property type="protein sequence ID" value="KAA1418140.1"/>
    <property type="molecule type" value="Genomic_DNA"/>
</dbReference>
<dbReference type="Proteomes" id="UP000307768">
    <property type="component" value="Unassembled WGS sequence"/>
</dbReference>
<accession>A0A5Q6RJK6</accession>
<dbReference type="RefSeq" id="WP_149771429.1">
    <property type="nucleotide sequence ID" value="NZ_VDFQ02000007.1"/>
</dbReference>
<proteinExistence type="predicted"/>
<protein>
    <recommendedName>
        <fullName evidence="4">Lipoprotein</fullName>
    </recommendedName>
</protein>
<keyword evidence="1" id="KW-0732">Signal</keyword>
<feature type="chain" id="PRO_5024397464" description="Lipoprotein" evidence="1">
    <location>
        <begin position="23"/>
        <end position="188"/>
    </location>
</feature>
<name>A0A5Q6RJK6_9ACTN</name>
<evidence type="ECO:0000313" key="2">
    <source>
        <dbReference type="EMBL" id="KAA1418140.1"/>
    </source>
</evidence>
<dbReference type="PROSITE" id="PS51257">
    <property type="entry name" value="PROKAR_LIPOPROTEIN"/>
    <property type="match status" value="1"/>
</dbReference>
<comment type="caution">
    <text evidence="2">The sequence shown here is derived from an EMBL/GenBank/DDBJ whole genome shotgun (WGS) entry which is preliminary data.</text>
</comment>
<evidence type="ECO:0008006" key="4">
    <source>
        <dbReference type="Google" id="ProtNLM"/>
    </source>
</evidence>
<feature type="signal peptide" evidence="1">
    <location>
        <begin position="1"/>
        <end position="22"/>
    </location>
</feature>
<sequence length="188" mass="19399">MIRRVACGVVILCVSVFMSACSAEQGRSDATGTPKPELLVAGDGGWTNLGFNAAGTRTASIWVSTVCLSTPGGVRIDGAEALKVSGDLSIADVTVFAPRDGVTPLKILDTSLPDAEPFRGRDEVTRECSQGVENVAVELHKGEAKAASLEGIRLRYTAENGGKGSLVLPVAVAMCESNDPNTSCTTGS</sequence>
<organism evidence="2 3">
    <name type="scientific">Mumia zhuanghuii</name>
    <dbReference type="NCBI Taxonomy" id="2585211"/>
    <lineage>
        <taxon>Bacteria</taxon>
        <taxon>Bacillati</taxon>
        <taxon>Actinomycetota</taxon>
        <taxon>Actinomycetes</taxon>
        <taxon>Propionibacteriales</taxon>
        <taxon>Nocardioidaceae</taxon>
        <taxon>Mumia</taxon>
    </lineage>
</organism>
<evidence type="ECO:0000313" key="3">
    <source>
        <dbReference type="Proteomes" id="UP000307768"/>
    </source>
</evidence>
<reference evidence="2 3" key="1">
    <citation type="submission" date="2019-09" db="EMBL/GenBank/DDBJ databases">
        <title>Mumia zhuanghuii sp. nov. isolated from the intestinal contents of plateau pika (Ochotona curzoniae) in the Qinghai-Tibet plateau of China.</title>
        <authorList>
            <person name="Tian Z."/>
        </authorList>
    </citation>
    <scope>NUCLEOTIDE SEQUENCE [LARGE SCALE GENOMIC DNA]</scope>
    <source>
        <strain evidence="3">350</strain>
    </source>
</reference>
<gene>
    <name evidence="2" type="ORF">FE697_020065</name>
</gene>
<dbReference type="AlphaFoldDB" id="A0A5Q6RJK6"/>
<evidence type="ECO:0000256" key="1">
    <source>
        <dbReference type="SAM" id="SignalP"/>
    </source>
</evidence>